<evidence type="ECO:0000313" key="2">
    <source>
        <dbReference type="EMBL" id="PJJ81386.1"/>
    </source>
</evidence>
<proteinExistence type="predicted"/>
<feature type="transmembrane region" description="Helical" evidence="1">
    <location>
        <begin position="45"/>
        <end position="61"/>
    </location>
</feature>
<dbReference type="EMBL" id="PGFH01000001">
    <property type="protein sequence ID" value="PJJ81386.1"/>
    <property type="molecule type" value="Genomic_DNA"/>
</dbReference>
<sequence>MTEQIPEASAEPVIDDQPDFPWLTVAIVAQSIAVVWSLFPASDASVSLVMAGIFNFGLLILLKRGQGWARRAFLTLSIWSIAIRSLSAFLEQYLPNDSFNADWANILLTAIAAYAVFQLTPPSRATEARP</sequence>
<evidence type="ECO:0000256" key="1">
    <source>
        <dbReference type="SAM" id="Phobius"/>
    </source>
</evidence>
<keyword evidence="1" id="KW-1133">Transmembrane helix</keyword>
<reference evidence="2 3" key="1">
    <citation type="submission" date="2017-11" db="EMBL/GenBank/DDBJ databases">
        <title>Genomic Encyclopedia of Archaeal and Bacterial Type Strains, Phase II (KMG-II): From Individual Species to Whole Genera.</title>
        <authorList>
            <person name="Goeker M."/>
        </authorList>
    </citation>
    <scope>NUCLEOTIDE SEQUENCE [LARGE SCALE GENOMIC DNA]</scope>
    <source>
        <strain evidence="2 3">DSM 16400</strain>
    </source>
</reference>
<keyword evidence="1" id="KW-0472">Membrane</keyword>
<dbReference type="AlphaFoldDB" id="A0A2M9D6Q7"/>
<protein>
    <submittedName>
        <fullName evidence="2">Uncharacterized protein</fullName>
    </submittedName>
</protein>
<dbReference type="Proteomes" id="UP000231742">
    <property type="component" value="Unassembled WGS sequence"/>
</dbReference>
<name>A0A2M9D6Q7_9MICO</name>
<evidence type="ECO:0000313" key="3">
    <source>
        <dbReference type="Proteomes" id="UP000231742"/>
    </source>
</evidence>
<dbReference type="RefSeq" id="WP_100388074.1">
    <property type="nucleotide sequence ID" value="NZ_BMZU01000001.1"/>
</dbReference>
<comment type="caution">
    <text evidence="2">The sequence shown here is derived from an EMBL/GenBank/DDBJ whole genome shotgun (WGS) entry which is preliminary data.</text>
</comment>
<feature type="transmembrane region" description="Helical" evidence="1">
    <location>
        <begin position="20"/>
        <end position="39"/>
    </location>
</feature>
<gene>
    <name evidence="2" type="ORF">CLV85_0559</name>
</gene>
<keyword evidence="1" id="KW-0812">Transmembrane</keyword>
<keyword evidence="3" id="KW-1185">Reference proteome</keyword>
<organism evidence="2 3">
    <name type="scientific">Salinibacterium amurskyense</name>
    <dbReference type="NCBI Taxonomy" id="205941"/>
    <lineage>
        <taxon>Bacteria</taxon>
        <taxon>Bacillati</taxon>
        <taxon>Actinomycetota</taxon>
        <taxon>Actinomycetes</taxon>
        <taxon>Micrococcales</taxon>
        <taxon>Microbacteriaceae</taxon>
        <taxon>Salinibacterium</taxon>
    </lineage>
</organism>
<accession>A0A2M9D6Q7</accession>